<dbReference type="EMBL" id="BJON01000031">
    <property type="protein sequence ID" value="GED72600.1"/>
    <property type="molecule type" value="Genomic_DNA"/>
</dbReference>
<name>A0A0K9YWI0_9BACL</name>
<proteinExistence type="predicted"/>
<dbReference type="EMBL" id="LGIQ01000007">
    <property type="protein sequence ID" value="KNB72977.1"/>
    <property type="molecule type" value="Genomic_DNA"/>
</dbReference>
<comment type="caution">
    <text evidence="2">The sequence shown here is derived from an EMBL/GenBank/DDBJ whole genome shotgun (WGS) entry which is preliminary data.</text>
</comment>
<protein>
    <submittedName>
        <fullName evidence="2">Uncharacterized protein</fullName>
    </submittedName>
</protein>
<reference evidence="1 4" key="3">
    <citation type="submission" date="2019-06" db="EMBL/GenBank/DDBJ databases">
        <title>Whole genome shotgun sequence of Brevibacillus reuszeri NBRC 15719.</title>
        <authorList>
            <person name="Hosoyama A."/>
            <person name="Uohara A."/>
            <person name="Ohji S."/>
            <person name="Ichikawa N."/>
        </authorList>
    </citation>
    <scope>NUCLEOTIDE SEQUENCE [LARGE SCALE GENOMIC DNA]</scope>
    <source>
        <strain evidence="1 4">NBRC 15719</strain>
    </source>
</reference>
<dbReference type="PATRIC" id="fig|54915.3.peg.1880"/>
<dbReference type="Proteomes" id="UP000319578">
    <property type="component" value="Unassembled WGS sequence"/>
</dbReference>
<evidence type="ECO:0000313" key="4">
    <source>
        <dbReference type="Proteomes" id="UP000319578"/>
    </source>
</evidence>
<accession>A0A0K9YWI0</accession>
<gene>
    <name evidence="2" type="ORF">ADS79_14255</name>
    <name evidence="1" type="ORF">BRE01_63020</name>
</gene>
<sequence>MSFKSLEEGIVSNETHRFDPTVTLSKEGLEIFYDIVSKYDNVTTKEWNDLIKYIRFLSLNFEQSFIPSKNTYKCILN</sequence>
<dbReference type="AlphaFoldDB" id="A0A0K9YWI0"/>
<dbReference type="Proteomes" id="UP000036834">
    <property type="component" value="Unassembled WGS sequence"/>
</dbReference>
<keyword evidence="4" id="KW-1185">Reference proteome</keyword>
<evidence type="ECO:0000313" key="2">
    <source>
        <dbReference type="EMBL" id="KNB72977.1"/>
    </source>
</evidence>
<reference evidence="2" key="2">
    <citation type="submission" date="2015-07" db="EMBL/GenBank/DDBJ databases">
        <title>MeaNS - Measles Nucleotide Surveillance Program.</title>
        <authorList>
            <person name="Tran T."/>
            <person name="Druce J."/>
        </authorList>
    </citation>
    <scope>NUCLEOTIDE SEQUENCE</scope>
    <source>
        <strain evidence="2">DSM 9887</strain>
    </source>
</reference>
<evidence type="ECO:0000313" key="1">
    <source>
        <dbReference type="EMBL" id="GED72600.1"/>
    </source>
</evidence>
<evidence type="ECO:0000313" key="3">
    <source>
        <dbReference type="Proteomes" id="UP000036834"/>
    </source>
</evidence>
<reference evidence="3" key="1">
    <citation type="submission" date="2015-07" db="EMBL/GenBank/DDBJ databases">
        <title>Genome sequencing project for genomic taxonomy and phylogenomics of Bacillus-like bacteria.</title>
        <authorList>
            <person name="Liu B."/>
            <person name="Wang J."/>
            <person name="Zhu Y."/>
            <person name="Liu G."/>
            <person name="Chen Q."/>
            <person name="Chen Z."/>
            <person name="Lan J."/>
            <person name="Che J."/>
            <person name="Ge C."/>
            <person name="Shi H."/>
            <person name="Pan Z."/>
            <person name="Liu X."/>
        </authorList>
    </citation>
    <scope>NUCLEOTIDE SEQUENCE [LARGE SCALE GENOMIC DNA]</scope>
    <source>
        <strain evidence="3">DSM 9887</strain>
    </source>
</reference>
<organism evidence="2 3">
    <name type="scientific">Brevibacillus reuszeri</name>
    <dbReference type="NCBI Taxonomy" id="54915"/>
    <lineage>
        <taxon>Bacteria</taxon>
        <taxon>Bacillati</taxon>
        <taxon>Bacillota</taxon>
        <taxon>Bacilli</taxon>
        <taxon>Bacillales</taxon>
        <taxon>Paenibacillaceae</taxon>
        <taxon>Brevibacillus</taxon>
    </lineage>
</organism>